<evidence type="ECO:0000256" key="3">
    <source>
        <dbReference type="ARBA" id="ARBA00022989"/>
    </source>
</evidence>
<comment type="subcellular location">
    <subcellularLocation>
        <location evidence="6">Cell membrane</location>
        <topology evidence="6">Multi-pass membrane protein</topology>
    </subcellularLocation>
    <subcellularLocation>
        <location evidence="1">Membrane</location>
    </subcellularLocation>
</comment>
<keyword evidence="6" id="KW-0869">Chloride channel</keyword>
<dbReference type="PANTHER" id="PTHR10736:SF11">
    <property type="entry name" value="BESTROPHIN 2"/>
    <property type="match status" value="1"/>
</dbReference>
<dbReference type="STRING" id="1661398.A0A482VRU3"/>
<keyword evidence="6" id="KW-1003">Cell membrane</keyword>
<dbReference type="GO" id="GO:0034707">
    <property type="term" value="C:chloride channel complex"/>
    <property type="evidence" value="ECO:0007669"/>
    <property type="project" value="UniProtKB-KW"/>
</dbReference>
<evidence type="ECO:0000256" key="2">
    <source>
        <dbReference type="ARBA" id="ARBA00022692"/>
    </source>
</evidence>
<dbReference type="EMBL" id="QDEB01070408">
    <property type="protein sequence ID" value="RZC35484.1"/>
    <property type="molecule type" value="Genomic_DNA"/>
</dbReference>
<dbReference type="Proteomes" id="UP000292052">
    <property type="component" value="Unassembled WGS sequence"/>
</dbReference>
<keyword evidence="6" id="KW-0407">Ion channel</keyword>
<dbReference type="InterPro" id="IPR021134">
    <property type="entry name" value="Bestrophin-like"/>
</dbReference>
<dbReference type="InterPro" id="IPR000615">
    <property type="entry name" value="Bestrophin"/>
</dbReference>
<reference evidence="7 8" key="1">
    <citation type="submission" date="2017-03" db="EMBL/GenBank/DDBJ databases">
        <title>Genome of the blue death feigning beetle - Asbolus verrucosus.</title>
        <authorList>
            <person name="Rider S.D."/>
        </authorList>
    </citation>
    <scope>NUCLEOTIDE SEQUENCE [LARGE SCALE GENOMIC DNA]</scope>
    <source>
        <strain evidence="7">Butters</strain>
        <tissue evidence="7">Head and leg muscle</tissue>
    </source>
</reference>
<evidence type="ECO:0000256" key="4">
    <source>
        <dbReference type="ARBA" id="ARBA00023136"/>
    </source>
</evidence>
<protein>
    <recommendedName>
        <fullName evidence="6">Bestrophin homolog</fullName>
    </recommendedName>
</protein>
<sequence>DERQRLMRRNIVRYAVLAYVITLQRVSLRVRKRFPTWQHVVDSGLMLESEKKIFELMDTKTPMSKYWMPLVWATNIINRARKENLINSDQLVQTILMELSEIRRRLGSLIGYDTVCVPLVYTQ</sequence>
<keyword evidence="6" id="KW-0868">Chloride</keyword>
<keyword evidence="6" id="KW-0406">Ion transport</keyword>
<keyword evidence="6" id="KW-0813">Transport</keyword>
<dbReference type="GO" id="GO:0005886">
    <property type="term" value="C:plasma membrane"/>
    <property type="evidence" value="ECO:0007669"/>
    <property type="project" value="UniProtKB-SubCell"/>
</dbReference>
<name>A0A482VRU3_ASBVE</name>
<dbReference type="Pfam" id="PF01062">
    <property type="entry name" value="Bestrophin"/>
    <property type="match status" value="1"/>
</dbReference>
<dbReference type="AlphaFoldDB" id="A0A482VRU3"/>
<evidence type="ECO:0000313" key="8">
    <source>
        <dbReference type="Proteomes" id="UP000292052"/>
    </source>
</evidence>
<comment type="caution">
    <text evidence="7">The sequence shown here is derived from an EMBL/GenBank/DDBJ whole genome shotgun (WGS) entry which is preliminary data.</text>
</comment>
<dbReference type="GO" id="GO:0005254">
    <property type="term" value="F:chloride channel activity"/>
    <property type="evidence" value="ECO:0007669"/>
    <property type="project" value="UniProtKB-KW"/>
</dbReference>
<keyword evidence="2" id="KW-0812">Transmembrane</keyword>
<keyword evidence="4" id="KW-0472">Membrane</keyword>
<feature type="non-terminal residue" evidence="7">
    <location>
        <position position="123"/>
    </location>
</feature>
<dbReference type="OrthoDB" id="201595at2759"/>
<dbReference type="PANTHER" id="PTHR10736">
    <property type="entry name" value="BESTROPHIN"/>
    <property type="match status" value="1"/>
</dbReference>
<evidence type="ECO:0000256" key="1">
    <source>
        <dbReference type="ARBA" id="ARBA00004370"/>
    </source>
</evidence>
<feature type="non-terminal residue" evidence="7">
    <location>
        <position position="1"/>
    </location>
</feature>
<proteinExistence type="inferred from homology"/>
<evidence type="ECO:0000256" key="5">
    <source>
        <dbReference type="ARBA" id="ARBA00034769"/>
    </source>
</evidence>
<comment type="function">
    <text evidence="6">Forms chloride channels.</text>
</comment>
<accession>A0A482VRU3</accession>
<evidence type="ECO:0000313" key="7">
    <source>
        <dbReference type="EMBL" id="RZC35484.1"/>
    </source>
</evidence>
<gene>
    <name evidence="7" type="ORF">BDFB_012013</name>
</gene>
<keyword evidence="8" id="KW-1185">Reference proteome</keyword>
<organism evidence="7 8">
    <name type="scientific">Asbolus verrucosus</name>
    <name type="common">Desert ironclad beetle</name>
    <dbReference type="NCBI Taxonomy" id="1661398"/>
    <lineage>
        <taxon>Eukaryota</taxon>
        <taxon>Metazoa</taxon>
        <taxon>Ecdysozoa</taxon>
        <taxon>Arthropoda</taxon>
        <taxon>Hexapoda</taxon>
        <taxon>Insecta</taxon>
        <taxon>Pterygota</taxon>
        <taxon>Neoptera</taxon>
        <taxon>Endopterygota</taxon>
        <taxon>Coleoptera</taxon>
        <taxon>Polyphaga</taxon>
        <taxon>Cucujiformia</taxon>
        <taxon>Tenebrionidae</taxon>
        <taxon>Pimeliinae</taxon>
        <taxon>Asbolus</taxon>
    </lineage>
</organism>
<comment type="similarity">
    <text evidence="5 6">Belongs to the anion channel-forming bestrophin (TC 1.A.46) family. Calcium-sensitive chloride channel subfamily.</text>
</comment>
<evidence type="ECO:0000256" key="6">
    <source>
        <dbReference type="RuleBase" id="RU363126"/>
    </source>
</evidence>
<keyword evidence="3" id="KW-1133">Transmembrane helix</keyword>